<sequence>MTRSQERAANATCTCAICGHEGAKITMVDHEFDFKNGNKMHVLSASVPVVECDQCEEAYFAEGAEEIKHEAVCDFLGRLTPRAIVELRGKLNMSQAQLAKHTGIGIASIKRWEAGLVIQNAALDKQLRALEPRTEANPQRVWNPTFRTTISASAHERARNFSLRPNSNRQLEAA</sequence>
<dbReference type="GO" id="GO:0003677">
    <property type="term" value="F:DNA binding"/>
    <property type="evidence" value="ECO:0007669"/>
    <property type="project" value="InterPro"/>
</dbReference>
<dbReference type="NCBIfam" id="TIGR03830">
    <property type="entry name" value="CxxCG_CxxCG_HTH"/>
    <property type="match status" value="1"/>
</dbReference>
<dbReference type="NCBIfam" id="TIGR03831">
    <property type="entry name" value="YgiT_finger"/>
    <property type="match status" value="1"/>
</dbReference>
<proteinExistence type="predicted"/>
<dbReference type="InterPro" id="IPR032758">
    <property type="entry name" value="MqsA/HigA-2"/>
</dbReference>
<reference evidence="2" key="1">
    <citation type="submission" date="2022-07" db="EMBL/GenBank/DDBJ databases">
        <authorList>
            <person name="Otstavnykh N."/>
            <person name="Isaeva M."/>
            <person name="Bystritskaya E."/>
        </authorList>
    </citation>
    <scope>NUCLEOTIDE SEQUENCE</scope>
    <source>
        <strain evidence="2">KCTC 52189</strain>
    </source>
</reference>
<dbReference type="SUPFAM" id="SSF47413">
    <property type="entry name" value="lambda repressor-like DNA-binding domains"/>
    <property type="match status" value="1"/>
</dbReference>
<dbReference type="AlphaFoldDB" id="A0AAE3WG75"/>
<dbReference type="Proteomes" id="UP001226762">
    <property type="component" value="Unassembled WGS sequence"/>
</dbReference>
<protein>
    <submittedName>
        <fullName evidence="2">Type II toxin-antitoxin system MqsA family antitoxin</fullName>
    </submittedName>
</protein>
<keyword evidence="3" id="KW-1185">Reference proteome</keyword>
<comment type="caution">
    <text evidence="2">The sequence shown here is derived from an EMBL/GenBank/DDBJ whole genome shotgun (WGS) entry which is preliminary data.</text>
</comment>
<dbReference type="RefSeq" id="WP_306736351.1">
    <property type="nucleotide sequence ID" value="NZ_JANHAX010000004.1"/>
</dbReference>
<reference evidence="2" key="2">
    <citation type="submission" date="2023-02" db="EMBL/GenBank/DDBJ databases">
        <title>'Rhodoalgimonas zhirmunskyi' gen. nov., isolated from a red alga.</title>
        <authorList>
            <person name="Nedashkovskaya O.I."/>
            <person name="Otstavnykh N.Y."/>
            <person name="Bystritskaya E.P."/>
            <person name="Balabanova L.A."/>
            <person name="Isaeva M.P."/>
        </authorList>
    </citation>
    <scope>NUCLEOTIDE SEQUENCE</scope>
    <source>
        <strain evidence="2">KCTC 52189</strain>
    </source>
</reference>
<organism evidence="2 3">
    <name type="scientific">Marimonas arenosa</name>
    <dbReference type="NCBI Taxonomy" id="1795305"/>
    <lineage>
        <taxon>Bacteria</taxon>
        <taxon>Pseudomonadati</taxon>
        <taxon>Pseudomonadota</taxon>
        <taxon>Alphaproteobacteria</taxon>
        <taxon>Rhodobacterales</taxon>
        <taxon>Paracoccaceae</taxon>
        <taxon>Marimonas</taxon>
    </lineage>
</organism>
<evidence type="ECO:0000259" key="1">
    <source>
        <dbReference type="PROSITE" id="PS50943"/>
    </source>
</evidence>
<feature type="domain" description="HTH cro/C1-type" evidence="1">
    <location>
        <begin position="84"/>
        <end position="115"/>
    </location>
</feature>
<dbReference type="InterPro" id="IPR001387">
    <property type="entry name" value="Cro/C1-type_HTH"/>
</dbReference>
<dbReference type="CDD" id="cd00093">
    <property type="entry name" value="HTH_XRE"/>
    <property type="match status" value="1"/>
</dbReference>
<evidence type="ECO:0000313" key="3">
    <source>
        <dbReference type="Proteomes" id="UP001226762"/>
    </source>
</evidence>
<name>A0AAE3WG75_9RHOB</name>
<dbReference type="PROSITE" id="PS50943">
    <property type="entry name" value="HTH_CROC1"/>
    <property type="match status" value="1"/>
</dbReference>
<accession>A0AAE3WG75</accession>
<dbReference type="InterPro" id="IPR022452">
    <property type="entry name" value="MqsA"/>
</dbReference>
<dbReference type="Gene3D" id="1.10.260.40">
    <property type="entry name" value="lambda repressor-like DNA-binding domains"/>
    <property type="match status" value="1"/>
</dbReference>
<evidence type="ECO:0000313" key="2">
    <source>
        <dbReference type="EMBL" id="MDQ2091063.1"/>
    </source>
</evidence>
<dbReference type="EMBL" id="JANHAX010000004">
    <property type="protein sequence ID" value="MDQ2091063.1"/>
    <property type="molecule type" value="Genomic_DNA"/>
</dbReference>
<gene>
    <name evidence="2" type="ORF">NO357_14255</name>
</gene>
<dbReference type="InterPro" id="IPR022453">
    <property type="entry name" value="Znf_MqsA-type"/>
</dbReference>
<dbReference type="Pfam" id="PF15731">
    <property type="entry name" value="MqsA_antitoxin"/>
    <property type="match status" value="1"/>
</dbReference>
<dbReference type="InterPro" id="IPR010982">
    <property type="entry name" value="Lambda_DNA-bd_dom_sf"/>
</dbReference>